<evidence type="ECO:0000313" key="2">
    <source>
        <dbReference type="Proteomes" id="UP000249936"/>
    </source>
</evidence>
<sequence>MLASLQDILDTVKANNLTYHQKLMTLGQYCRAFI</sequence>
<organism evidence="1 2">
    <name type="scientific">Haemophilus influenzae</name>
    <dbReference type="NCBI Taxonomy" id="727"/>
    <lineage>
        <taxon>Bacteria</taxon>
        <taxon>Pseudomonadati</taxon>
        <taxon>Pseudomonadota</taxon>
        <taxon>Gammaproteobacteria</taxon>
        <taxon>Pasteurellales</taxon>
        <taxon>Pasteurellaceae</taxon>
        <taxon>Haemophilus</taxon>
    </lineage>
</organism>
<proteinExistence type="predicted"/>
<accession>A0A2X1PNN8</accession>
<evidence type="ECO:0000313" key="1">
    <source>
        <dbReference type="EMBL" id="SPX41554.1"/>
    </source>
</evidence>
<reference evidence="1 2" key="1">
    <citation type="submission" date="2018-06" db="EMBL/GenBank/DDBJ databases">
        <authorList>
            <consortium name="Pathogen Informatics"/>
            <person name="Doyle S."/>
        </authorList>
    </citation>
    <scope>NUCLEOTIDE SEQUENCE [LARGE SCALE GENOMIC DNA]</scope>
    <source>
        <strain evidence="1 2">NCTC11872</strain>
    </source>
</reference>
<gene>
    <name evidence="1" type="ORF">NCTC11872_01163</name>
</gene>
<dbReference type="AlphaFoldDB" id="A0A2X1PNN8"/>
<dbReference type="Proteomes" id="UP000249936">
    <property type="component" value="Unassembled WGS sequence"/>
</dbReference>
<name>A0A2X1PNN8_HAEIF</name>
<protein>
    <submittedName>
        <fullName evidence="1">Uncharacterized protein</fullName>
    </submittedName>
</protein>
<dbReference type="EMBL" id="UASK01000005">
    <property type="protein sequence ID" value="SPX41554.1"/>
    <property type="molecule type" value="Genomic_DNA"/>
</dbReference>